<comment type="caution">
    <text evidence="1">The sequence shown here is derived from an EMBL/GenBank/DDBJ whole genome shotgun (WGS) entry which is preliminary data.</text>
</comment>
<sequence>MNSSWLIGGNFNVVLNAKEKIGRLPVKDIDHEDFDCCIESCELSKVQYKGSPFTWLNGRAGSDCIFERLDRILINQEMGNWFNHIEVEHLPRTGADGSPMFITCEETNPIKKKPFRFLKLWIEHKEFKEVVRQNWVTNTITSFIAFKENIKRVKIGLTRWSKDTYGDIFKQLIITEDIMRIKDKLFEDVPKKINRAVLQKDEAKFKRYLHFEYSKGQRKGATLAENLEQTGVWLEEEEAIVVESIDFYQKQFTQERDATDFPLLRHIPTLINAEENSILCRMPELEEVKNVVFKLNGDNASGPDGLTGRFYQSCWDIVGTDILTMVQDFFQDNSLPKIVETLQEYEGESRQQINKEKSAFYLHQSIATNMRVMVEECTDLIRRVKDKLQAWKGNMLSFGGKEVLLSSVLQIIPIHVLFAIVPPNCVMKEPYKIFAKLYWSNKLTCRSKHWVAWEKVFLPKQ</sequence>
<name>A0A9J5ZCL2_SOLCO</name>
<dbReference type="OrthoDB" id="1304107at2759"/>
<dbReference type="AlphaFoldDB" id="A0A9J5ZCL2"/>
<dbReference type="EMBL" id="JACXVP010000004">
    <property type="protein sequence ID" value="KAG5610699.1"/>
    <property type="molecule type" value="Genomic_DNA"/>
</dbReference>
<keyword evidence="2" id="KW-1185">Reference proteome</keyword>
<dbReference type="PANTHER" id="PTHR33710">
    <property type="entry name" value="BNAC02G09200D PROTEIN"/>
    <property type="match status" value="1"/>
</dbReference>
<dbReference type="Proteomes" id="UP000824120">
    <property type="component" value="Chromosome 4"/>
</dbReference>
<dbReference type="PANTHER" id="PTHR33710:SF79">
    <property type="entry name" value="OS06G0205337 PROTEIN"/>
    <property type="match status" value="1"/>
</dbReference>
<evidence type="ECO:0008006" key="3">
    <source>
        <dbReference type="Google" id="ProtNLM"/>
    </source>
</evidence>
<dbReference type="SUPFAM" id="SSF56219">
    <property type="entry name" value="DNase I-like"/>
    <property type="match status" value="1"/>
</dbReference>
<dbReference type="InterPro" id="IPR036691">
    <property type="entry name" value="Endo/exonu/phosph_ase_sf"/>
</dbReference>
<gene>
    <name evidence="1" type="ORF">H5410_021980</name>
</gene>
<proteinExistence type="predicted"/>
<organism evidence="1 2">
    <name type="scientific">Solanum commersonii</name>
    <name type="common">Commerson's wild potato</name>
    <name type="synonym">Commerson's nightshade</name>
    <dbReference type="NCBI Taxonomy" id="4109"/>
    <lineage>
        <taxon>Eukaryota</taxon>
        <taxon>Viridiplantae</taxon>
        <taxon>Streptophyta</taxon>
        <taxon>Embryophyta</taxon>
        <taxon>Tracheophyta</taxon>
        <taxon>Spermatophyta</taxon>
        <taxon>Magnoliopsida</taxon>
        <taxon>eudicotyledons</taxon>
        <taxon>Gunneridae</taxon>
        <taxon>Pentapetalae</taxon>
        <taxon>asterids</taxon>
        <taxon>lamiids</taxon>
        <taxon>Solanales</taxon>
        <taxon>Solanaceae</taxon>
        <taxon>Solanoideae</taxon>
        <taxon>Solaneae</taxon>
        <taxon>Solanum</taxon>
    </lineage>
</organism>
<dbReference type="Gene3D" id="3.60.10.10">
    <property type="entry name" value="Endonuclease/exonuclease/phosphatase"/>
    <property type="match status" value="1"/>
</dbReference>
<reference evidence="1 2" key="1">
    <citation type="submission" date="2020-09" db="EMBL/GenBank/DDBJ databases">
        <title>De no assembly of potato wild relative species, Solanum commersonii.</title>
        <authorList>
            <person name="Cho K."/>
        </authorList>
    </citation>
    <scope>NUCLEOTIDE SEQUENCE [LARGE SCALE GENOMIC DNA]</scope>
    <source>
        <strain evidence="1">LZ3.2</strain>
        <tissue evidence="1">Leaf</tissue>
    </source>
</reference>
<evidence type="ECO:0000313" key="2">
    <source>
        <dbReference type="Proteomes" id="UP000824120"/>
    </source>
</evidence>
<evidence type="ECO:0000313" key="1">
    <source>
        <dbReference type="EMBL" id="KAG5610699.1"/>
    </source>
</evidence>
<protein>
    <recommendedName>
        <fullName evidence="3">Reverse transcriptase</fullName>
    </recommendedName>
</protein>
<accession>A0A9J5ZCL2</accession>